<dbReference type="GO" id="GO:0004134">
    <property type="term" value="F:4-alpha-glucanotransferase activity"/>
    <property type="evidence" value="ECO:0007669"/>
    <property type="project" value="UniProtKB-EC"/>
</dbReference>
<dbReference type="InterPro" id="IPR003385">
    <property type="entry name" value="Glyco_hydro_77"/>
</dbReference>
<evidence type="ECO:0000256" key="6">
    <source>
        <dbReference type="ARBA" id="ARBA00022679"/>
    </source>
</evidence>
<organism evidence="11 12">
    <name type="scientific">Candidatus Methylospira mobilis</name>
    <dbReference type="NCBI Taxonomy" id="1808979"/>
    <lineage>
        <taxon>Bacteria</taxon>
        <taxon>Pseudomonadati</taxon>
        <taxon>Pseudomonadota</taxon>
        <taxon>Gammaproteobacteria</taxon>
        <taxon>Methylococcales</taxon>
        <taxon>Methylococcaceae</taxon>
        <taxon>Candidatus Methylospira</taxon>
    </lineage>
</organism>
<dbReference type="PANTHER" id="PTHR32438:SF5">
    <property type="entry name" value="4-ALPHA-GLUCANOTRANSFERASE DPE1, CHLOROPLASTIC_AMYLOPLASTIC"/>
    <property type="match status" value="1"/>
</dbReference>
<evidence type="ECO:0000256" key="8">
    <source>
        <dbReference type="ARBA" id="ARBA00031423"/>
    </source>
</evidence>
<keyword evidence="12" id="KW-1185">Reference proteome</keyword>
<evidence type="ECO:0000256" key="1">
    <source>
        <dbReference type="ARBA" id="ARBA00000439"/>
    </source>
</evidence>
<keyword evidence="6 10" id="KW-0808">Transferase</keyword>
<dbReference type="RefSeq" id="WP_153247782.1">
    <property type="nucleotide sequence ID" value="NZ_CP044205.1"/>
</dbReference>
<dbReference type="Gene3D" id="3.20.20.80">
    <property type="entry name" value="Glycosidases"/>
    <property type="match status" value="1"/>
</dbReference>
<accession>A0A5Q0BE44</accession>
<comment type="similarity">
    <text evidence="2 10">Belongs to the disproportionating enzyme family.</text>
</comment>
<dbReference type="GO" id="GO:0005975">
    <property type="term" value="P:carbohydrate metabolic process"/>
    <property type="evidence" value="ECO:0007669"/>
    <property type="project" value="InterPro"/>
</dbReference>
<protein>
    <recommendedName>
        <fullName evidence="4 10">4-alpha-glucanotransferase</fullName>
        <ecNumber evidence="3 10">2.4.1.25</ecNumber>
    </recommendedName>
    <alternativeName>
        <fullName evidence="8 10">Amylomaltase</fullName>
    </alternativeName>
    <alternativeName>
        <fullName evidence="9 10">Disproportionating enzyme</fullName>
    </alternativeName>
</protein>
<evidence type="ECO:0000256" key="10">
    <source>
        <dbReference type="RuleBase" id="RU361207"/>
    </source>
</evidence>
<evidence type="ECO:0000256" key="4">
    <source>
        <dbReference type="ARBA" id="ARBA00020295"/>
    </source>
</evidence>
<evidence type="ECO:0000256" key="7">
    <source>
        <dbReference type="ARBA" id="ARBA00023277"/>
    </source>
</evidence>
<dbReference type="AlphaFoldDB" id="A0A5Q0BE44"/>
<dbReference type="SUPFAM" id="SSF51445">
    <property type="entry name" value="(Trans)glycosidases"/>
    <property type="match status" value="1"/>
</dbReference>
<dbReference type="EMBL" id="CP044205">
    <property type="protein sequence ID" value="QFY41799.1"/>
    <property type="molecule type" value="Genomic_DNA"/>
</dbReference>
<name>A0A5Q0BE44_9GAMM</name>
<evidence type="ECO:0000256" key="5">
    <source>
        <dbReference type="ARBA" id="ARBA00022676"/>
    </source>
</evidence>
<dbReference type="Pfam" id="PF02446">
    <property type="entry name" value="Glyco_hydro_77"/>
    <property type="match status" value="1"/>
</dbReference>
<dbReference type="PROSITE" id="PS51257">
    <property type="entry name" value="PROKAR_LIPOPROTEIN"/>
    <property type="match status" value="1"/>
</dbReference>
<dbReference type="OrthoDB" id="9763489at2"/>
<evidence type="ECO:0000256" key="2">
    <source>
        <dbReference type="ARBA" id="ARBA00005684"/>
    </source>
</evidence>
<proteinExistence type="inferred from homology"/>
<dbReference type="NCBIfam" id="TIGR00217">
    <property type="entry name" value="malQ"/>
    <property type="match status" value="1"/>
</dbReference>
<comment type="catalytic activity">
    <reaction evidence="1 10">
        <text>Transfers a segment of a (1-&gt;4)-alpha-D-glucan to a new position in an acceptor, which may be glucose or a (1-&gt;4)-alpha-D-glucan.</text>
        <dbReference type="EC" id="2.4.1.25"/>
    </reaction>
</comment>
<evidence type="ECO:0000256" key="9">
    <source>
        <dbReference type="ARBA" id="ARBA00031501"/>
    </source>
</evidence>
<dbReference type="Proteomes" id="UP000325755">
    <property type="component" value="Chromosome"/>
</dbReference>
<keyword evidence="7 10" id="KW-0119">Carbohydrate metabolism</keyword>
<dbReference type="KEGG" id="mmob:F6R98_03450"/>
<dbReference type="InterPro" id="IPR017853">
    <property type="entry name" value="GH"/>
</dbReference>
<keyword evidence="5 10" id="KW-0328">Glycosyltransferase</keyword>
<gene>
    <name evidence="11" type="primary">malQ</name>
    <name evidence="11" type="ORF">F6R98_03450</name>
</gene>
<evidence type="ECO:0000313" key="11">
    <source>
        <dbReference type="EMBL" id="QFY41799.1"/>
    </source>
</evidence>
<reference evidence="11 12" key="1">
    <citation type="submission" date="2019-09" db="EMBL/GenBank/DDBJ databases">
        <title>Ecophysiology of the spiral-shaped methanotroph Methylospira mobilis as revealed by the complete genome sequence.</title>
        <authorList>
            <person name="Oshkin I.Y."/>
            <person name="Dedysh S.N."/>
            <person name="Miroshnikov K."/>
            <person name="Danilova O.V."/>
            <person name="Hakobyan A."/>
            <person name="Liesack W."/>
        </authorList>
    </citation>
    <scope>NUCLEOTIDE SEQUENCE [LARGE SCALE GENOMIC DNA]</scope>
    <source>
        <strain evidence="11 12">Shm1</strain>
    </source>
</reference>
<dbReference type="PANTHER" id="PTHR32438">
    <property type="entry name" value="4-ALPHA-GLUCANOTRANSFERASE DPE1, CHLOROPLASTIC/AMYLOPLASTIC"/>
    <property type="match status" value="1"/>
</dbReference>
<dbReference type="InParanoid" id="A0A5Q0BE44"/>
<evidence type="ECO:0000313" key="12">
    <source>
        <dbReference type="Proteomes" id="UP000325755"/>
    </source>
</evidence>
<dbReference type="NCBIfam" id="NF011080">
    <property type="entry name" value="PRK14508.1-3"/>
    <property type="match status" value="1"/>
</dbReference>
<evidence type="ECO:0000256" key="3">
    <source>
        <dbReference type="ARBA" id="ARBA00012560"/>
    </source>
</evidence>
<dbReference type="EC" id="2.4.1.25" evidence="3 10"/>
<sequence>MTKLSGLLARRRAGVLLHITSLPGTQACGDLGADARAFVDFLAKCGASVWQTLPVTPTHLDGSPYQSMSAHAGETRLISLQELAAAGWLPESALLNKKGSLSEWHKSSLQQAYKGFLKRGDTAEYESFILANAYWLPDYALYVALREAHGEQAWIHWPQPLRDRDESALAAARARYARAIDRVCFEQFVFFLQWERLRKYANGKGVALLGDMPIFVALDSADVWVERHYFDLDAEGHPNHIAGVPPDYFSITGQRWGNPLYRWECMEADNFRWWLDRMKTLQRLFDGIRIDHFRGFEAYWEIPSDQPTAVVGRWVKAPGHALLERFFDVFPENQLSLIAENLGFITPEVEALRTEFNLPGMAILQFGFDGSPDNPAYPENHVENCVVYSGTHDNDTTLSWFTMLSEEQQCRVLDACGYPDLAMPRALMACAMASRAQLAIVPMQDILELGVGYRMNTPGTSTPENWSWRFQWRQLRDEQAEWLQQAIASGVRAG</sequence>